<evidence type="ECO:0000313" key="3">
    <source>
        <dbReference type="Proteomes" id="UP000683360"/>
    </source>
</evidence>
<feature type="domain" description="Reverse transcriptase" evidence="1">
    <location>
        <begin position="69"/>
        <end position="206"/>
    </location>
</feature>
<dbReference type="AlphaFoldDB" id="A0A8S3U3E2"/>
<dbReference type="PANTHER" id="PTHR47510">
    <property type="entry name" value="REVERSE TRANSCRIPTASE DOMAIN-CONTAINING PROTEIN"/>
    <property type="match status" value="1"/>
</dbReference>
<dbReference type="PANTHER" id="PTHR47510:SF3">
    <property type="entry name" value="ENDO_EXONUCLEASE_PHOSPHATASE DOMAIN-CONTAINING PROTEIN"/>
    <property type="match status" value="1"/>
</dbReference>
<accession>A0A8S3U3E2</accession>
<evidence type="ECO:0000313" key="2">
    <source>
        <dbReference type="EMBL" id="CAG2236542.1"/>
    </source>
</evidence>
<dbReference type="CDD" id="cd01650">
    <property type="entry name" value="RT_nLTR_like"/>
    <property type="match status" value="1"/>
</dbReference>
<dbReference type="SUPFAM" id="SSF56672">
    <property type="entry name" value="DNA/RNA polymerases"/>
    <property type="match status" value="1"/>
</dbReference>
<protein>
    <recommendedName>
        <fullName evidence="1">Reverse transcriptase domain-containing protein</fullName>
    </recommendedName>
</protein>
<evidence type="ECO:0000259" key="1">
    <source>
        <dbReference type="Pfam" id="PF00078"/>
    </source>
</evidence>
<reference evidence="2" key="1">
    <citation type="submission" date="2021-03" db="EMBL/GenBank/DDBJ databases">
        <authorList>
            <person name="Bekaert M."/>
        </authorList>
    </citation>
    <scope>NUCLEOTIDE SEQUENCE</scope>
</reference>
<comment type="caution">
    <text evidence="2">The sequence shown here is derived from an EMBL/GenBank/DDBJ whole genome shotgun (WGS) entry which is preliminary data.</text>
</comment>
<name>A0A8S3U3E2_MYTED</name>
<organism evidence="2 3">
    <name type="scientific">Mytilus edulis</name>
    <name type="common">Blue mussel</name>
    <dbReference type="NCBI Taxonomy" id="6550"/>
    <lineage>
        <taxon>Eukaryota</taxon>
        <taxon>Metazoa</taxon>
        <taxon>Spiralia</taxon>
        <taxon>Lophotrochozoa</taxon>
        <taxon>Mollusca</taxon>
        <taxon>Bivalvia</taxon>
        <taxon>Autobranchia</taxon>
        <taxon>Pteriomorphia</taxon>
        <taxon>Mytilida</taxon>
        <taxon>Mytiloidea</taxon>
        <taxon>Mytilidae</taxon>
        <taxon>Mytilinae</taxon>
        <taxon>Mytilus</taxon>
    </lineage>
</organism>
<dbReference type="InterPro" id="IPR000477">
    <property type="entry name" value="RT_dom"/>
</dbReference>
<dbReference type="Pfam" id="PF00078">
    <property type="entry name" value="RVT_1"/>
    <property type="match status" value="1"/>
</dbReference>
<sequence>MNINKEEIAKILKGLKVEKSPGPDRIHPRILKELAETISTPLCIIFNQSIRNSTVPSRWKEAQISAIFKKGKKCIAGNYRPVSLTSVVCKVMEKLVREHIVKHMKINKFFTDRQYGFISGRSTSLQLLNVLDKWLEALDNGKSIDVIYMDYMKAFDTVPHKRLMNKLRAYGTGLSVLNWVDSFLSDRIQHVSINDKTSSWSKVTSVTRMTEEATVVPLVIPKVGSVVVHTGNIVHWNRLKRKANETPTTEITESVGSTFRSIIDATDKNQLQYQTELTCNNDKFIETLPEEERGDLKLTGKNSLC</sequence>
<gene>
    <name evidence="2" type="ORF">MEDL_49054</name>
</gene>
<dbReference type="InterPro" id="IPR043502">
    <property type="entry name" value="DNA/RNA_pol_sf"/>
</dbReference>
<dbReference type="OrthoDB" id="6129425at2759"/>
<keyword evidence="3" id="KW-1185">Reference proteome</keyword>
<dbReference type="Proteomes" id="UP000683360">
    <property type="component" value="Unassembled WGS sequence"/>
</dbReference>
<proteinExistence type="predicted"/>
<dbReference type="EMBL" id="CAJPWZ010002359">
    <property type="protein sequence ID" value="CAG2236542.1"/>
    <property type="molecule type" value="Genomic_DNA"/>
</dbReference>